<sequence length="1094" mass="115067">MNRIFQLTRRLWAALLALCLVLALTLPVFAEGESSADTTEKETYHIGTMDELLQLADYCRLDSWSENRTVMLDADLELTGSGFSGIPSFSGVFLGQGHVISGLSLVNDGSVVGFFRYVQKGANVRDLVVRGRAMPTGSRTTVGGIAGSNAGTLHNCRFEGVSSGASIVGGIVGTNLASGVIESCTTTGSVYGAHFIGGIAGENHGIIANSTNTANVNTTVEQNDIDLSELTLGDLIGTENVADITDIGGIAGQSGGVIRACMNRGTVGYQHMGYNVGGIAGSQTGYIEGCVNYGTVYARKEGGGIVGQMEPSSTLEYTKDTLQELSDEMGTLQTLVNRACDDASTASSDLSNQLDALKSSVTSSRNAIENLLQQTEDGISISSQTVKTDLSQFKQNLKNTTGDPEDPNATKQPDGAVIDPIYSTGDLTNRNNDDNGDDSDSDIDLPDISLPDIGIDTGDIGKDIPVPESQAEETPTQDEAVTAPEQPADPAPAEQPAEAADTAPVTENAPAGQSAEPETEREAHGQPDPNTDADSDTTIGPQPTPDPNQDDGGYIVEKPENRDFGKELVDGISDAIPNSVDVEIPKVELTNKDAITASRNDLSSNLTSMGDIVSNLNSNASSNSQALINDVRAISNQINKIGQTLSGASDNIKDPDDIVDDISDEDTDDDVEAKVTNCINSGVVNADINAGGITGAMARENDLDPEDDYTTAGSESLNFTFKTRVVARDCTNYGTVSAKKQNAGGIVGDAEMGSVIDCKGFGTVDAEDATAVGGVAGVSKSIIRESYAKCRLSGAKQVGGIAGNGATIENCRAMVIIDNAAEQLGAIAGYVEDPLDGSVTGNTFVDEGVAGIDSVSYKNIAEPLSYADFAAQENLPSDFASICVRFVTEDDTLVQQYYIPYGSDFPTDQLPPVPNHTGQYGSWEDVDLKNMTFDATIHAEYSDMNTVRQSQEKRDGRPIVLVEGSFDTTDELMLHEVDDAPAALGVLVEAWGLELPADTGHTLRYMPPETTDNTELWVKTDAGWQQAETSVDGSYLTCTAPAGTTEFAAVKLPASKVPLAAAACGAAAALLLVILFIVRKRKKRKAKKAAEKAE</sequence>
<feature type="compositionally biased region" description="Low complexity" evidence="1">
    <location>
        <begin position="446"/>
        <end position="458"/>
    </location>
</feature>
<reference evidence="4" key="1">
    <citation type="submission" date="2021-02" db="EMBL/GenBank/DDBJ databases">
        <title>Infant gut strain persistence is associated with maternal origin, phylogeny, and functional potential including surface adhesion and iron acquisition.</title>
        <authorList>
            <person name="Lou Y.C."/>
        </authorList>
    </citation>
    <scope>NUCLEOTIDE SEQUENCE</scope>
    <source>
        <strain evidence="4">L3_101_000M1_dasL3_101_000M1_concoct_87</strain>
    </source>
</reference>
<name>A0A943DFJ6_9FIRM</name>
<accession>A0A943DFJ6</accession>
<keyword evidence="3" id="KW-0732">Signal</keyword>
<dbReference type="EMBL" id="JAGZGG010000010">
    <property type="protein sequence ID" value="MBS5332084.1"/>
    <property type="molecule type" value="Genomic_DNA"/>
</dbReference>
<feature type="compositionally biased region" description="Low complexity" evidence="1">
    <location>
        <begin position="482"/>
        <end position="504"/>
    </location>
</feature>
<proteinExistence type="predicted"/>
<keyword evidence="2" id="KW-0472">Membrane</keyword>
<evidence type="ECO:0000256" key="2">
    <source>
        <dbReference type="SAM" id="Phobius"/>
    </source>
</evidence>
<feature type="chain" id="PRO_5037531673" description="GLUG domain-containing protein" evidence="3">
    <location>
        <begin position="31"/>
        <end position="1094"/>
    </location>
</feature>
<dbReference type="AlphaFoldDB" id="A0A943DFJ6"/>
<comment type="caution">
    <text evidence="4">The sequence shown here is derived from an EMBL/GenBank/DDBJ whole genome shotgun (WGS) entry which is preliminary data.</text>
</comment>
<feature type="region of interest" description="Disordered" evidence="1">
    <location>
        <begin position="396"/>
        <end position="558"/>
    </location>
</feature>
<dbReference type="Proteomes" id="UP000759273">
    <property type="component" value="Unassembled WGS sequence"/>
</dbReference>
<keyword evidence="2" id="KW-1133">Transmembrane helix</keyword>
<keyword evidence="2" id="KW-0812">Transmembrane</keyword>
<evidence type="ECO:0008006" key="6">
    <source>
        <dbReference type="Google" id="ProtNLM"/>
    </source>
</evidence>
<organism evidence="4 5">
    <name type="scientific">Subdoligranulum variabile</name>
    <dbReference type="NCBI Taxonomy" id="214851"/>
    <lineage>
        <taxon>Bacteria</taxon>
        <taxon>Bacillati</taxon>
        <taxon>Bacillota</taxon>
        <taxon>Clostridia</taxon>
        <taxon>Eubacteriales</taxon>
        <taxon>Oscillospiraceae</taxon>
        <taxon>Subdoligranulum</taxon>
    </lineage>
</organism>
<feature type="compositionally biased region" description="Acidic residues" evidence="1">
    <location>
        <begin position="434"/>
        <end position="445"/>
    </location>
</feature>
<protein>
    <recommendedName>
        <fullName evidence="6">GLUG domain-containing protein</fullName>
    </recommendedName>
</protein>
<dbReference type="Gene3D" id="2.160.20.110">
    <property type="match status" value="2"/>
</dbReference>
<gene>
    <name evidence="4" type="ORF">KHY36_06080</name>
</gene>
<evidence type="ECO:0000256" key="3">
    <source>
        <dbReference type="SAM" id="SignalP"/>
    </source>
</evidence>
<feature type="signal peptide" evidence="3">
    <location>
        <begin position="1"/>
        <end position="30"/>
    </location>
</feature>
<feature type="transmembrane region" description="Helical" evidence="2">
    <location>
        <begin position="1059"/>
        <end position="1078"/>
    </location>
</feature>
<evidence type="ECO:0000313" key="5">
    <source>
        <dbReference type="Proteomes" id="UP000759273"/>
    </source>
</evidence>
<evidence type="ECO:0000313" key="4">
    <source>
        <dbReference type="EMBL" id="MBS5332084.1"/>
    </source>
</evidence>
<evidence type="ECO:0000256" key="1">
    <source>
        <dbReference type="SAM" id="MobiDB-lite"/>
    </source>
</evidence>